<reference evidence="2 3" key="1">
    <citation type="submission" date="2020-02" db="EMBL/GenBank/DDBJ databases">
        <title>Out from the shadows clarifying the taxonomy of the family Cryomorphaceae and related taxa by utilizing the GTDB taxonomic framework.</title>
        <authorList>
            <person name="Bowman J.P."/>
        </authorList>
    </citation>
    <scope>NUCLEOTIDE SEQUENCE [LARGE SCALE GENOMIC DNA]</scope>
    <source>
        <strain evidence="2 3">QSSC 1-22</strain>
    </source>
</reference>
<sequence length="313" mass="36441">MLSRIAISVLFIAGFAKANAQTDIAKLITLDEFVVSAGLEDFDAADFIRQIQEDTTFYQAFLNLKYFPHDMKSAMVVYEKDESERGTLQRKARQFLSTDEIMWVDITYEKTNGKLKKRNGTWKYLTAEMYDEVFFPTEKQRVGNQIVEKEQELSGSGLDKHKAQLKKMLFNPGQEIQNVPFIGDKMAIFDETMTPFYNYSIYAYSWQDSIPCIAFSCYVKEGDEDEVVIRDMTSYFHRDTHEVIAREYRLAHNTILFDFDITMKVENKLQEGRLLPSKIEYSGQWDIPFKKPEIISFQIECANYVLQAGKYAE</sequence>
<feature type="chain" id="PRO_5029673484" description="DUF4348 domain-containing protein" evidence="1">
    <location>
        <begin position="21"/>
        <end position="313"/>
    </location>
</feature>
<accession>A0A7K3WPS5</accession>
<protein>
    <recommendedName>
        <fullName evidence="4">DUF4348 domain-containing protein</fullName>
    </recommendedName>
</protein>
<evidence type="ECO:0008006" key="4">
    <source>
        <dbReference type="Google" id="ProtNLM"/>
    </source>
</evidence>
<evidence type="ECO:0000313" key="2">
    <source>
        <dbReference type="EMBL" id="NEN23660.1"/>
    </source>
</evidence>
<organism evidence="2 3">
    <name type="scientific">Cryomorpha ignava</name>
    <dbReference type="NCBI Taxonomy" id="101383"/>
    <lineage>
        <taxon>Bacteria</taxon>
        <taxon>Pseudomonadati</taxon>
        <taxon>Bacteroidota</taxon>
        <taxon>Flavobacteriia</taxon>
        <taxon>Flavobacteriales</taxon>
        <taxon>Cryomorphaceae</taxon>
        <taxon>Cryomorpha</taxon>
    </lineage>
</organism>
<evidence type="ECO:0000313" key="3">
    <source>
        <dbReference type="Proteomes" id="UP000486602"/>
    </source>
</evidence>
<keyword evidence="1" id="KW-0732">Signal</keyword>
<dbReference type="EMBL" id="JAAGVY010000013">
    <property type="protein sequence ID" value="NEN23660.1"/>
    <property type="molecule type" value="Genomic_DNA"/>
</dbReference>
<name>A0A7K3WPS5_9FLAO</name>
<gene>
    <name evidence="2" type="ORF">G3O08_09115</name>
</gene>
<evidence type="ECO:0000256" key="1">
    <source>
        <dbReference type="SAM" id="SignalP"/>
    </source>
</evidence>
<dbReference type="Proteomes" id="UP000486602">
    <property type="component" value="Unassembled WGS sequence"/>
</dbReference>
<proteinExistence type="predicted"/>
<dbReference type="RefSeq" id="WP_163285054.1">
    <property type="nucleotide sequence ID" value="NZ_JAAGVY010000013.1"/>
</dbReference>
<comment type="caution">
    <text evidence="2">The sequence shown here is derived from an EMBL/GenBank/DDBJ whole genome shotgun (WGS) entry which is preliminary data.</text>
</comment>
<feature type="signal peptide" evidence="1">
    <location>
        <begin position="1"/>
        <end position="20"/>
    </location>
</feature>
<keyword evidence="3" id="KW-1185">Reference proteome</keyword>
<dbReference type="AlphaFoldDB" id="A0A7K3WPS5"/>